<dbReference type="GeneID" id="115634366"/>
<keyword evidence="2" id="KW-1185">Reference proteome</keyword>
<dbReference type="OrthoDB" id="7933078at2759"/>
<keyword evidence="1" id="KW-0812">Transmembrane</keyword>
<feature type="transmembrane region" description="Helical" evidence="1">
    <location>
        <begin position="47"/>
        <end position="69"/>
    </location>
</feature>
<evidence type="ECO:0000256" key="1">
    <source>
        <dbReference type="SAM" id="Phobius"/>
    </source>
</evidence>
<accession>A0A6J2UK78</accession>
<dbReference type="Proteomes" id="UP000504634">
    <property type="component" value="Unplaced"/>
</dbReference>
<name>A0A6J2UK78_DROLE</name>
<feature type="transmembrane region" description="Helical" evidence="1">
    <location>
        <begin position="75"/>
        <end position="94"/>
    </location>
</feature>
<organism evidence="2 3">
    <name type="scientific">Drosophila lebanonensis</name>
    <name type="common">Fruit fly</name>
    <name type="synonym">Scaptodrosophila lebanonensis</name>
    <dbReference type="NCBI Taxonomy" id="7225"/>
    <lineage>
        <taxon>Eukaryota</taxon>
        <taxon>Metazoa</taxon>
        <taxon>Ecdysozoa</taxon>
        <taxon>Arthropoda</taxon>
        <taxon>Hexapoda</taxon>
        <taxon>Insecta</taxon>
        <taxon>Pterygota</taxon>
        <taxon>Neoptera</taxon>
        <taxon>Endopterygota</taxon>
        <taxon>Diptera</taxon>
        <taxon>Brachycera</taxon>
        <taxon>Muscomorpha</taxon>
        <taxon>Ephydroidea</taxon>
        <taxon>Drosophilidae</taxon>
        <taxon>Scaptodrosophila</taxon>
    </lineage>
</organism>
<feature type="transmembrane region" description="Helical" evidence="1">
    <location>
        <begin position="131"/>
        <end position="149"/>
    </location>
</feature>
<feature type="transmembrane region" description="Helical" evidence="1">
    <location>
        <begin position="106"/>
        <end position="125"/>
    </location>
</feature>
<sequence>MEAIAVENAKREDIAVQCDLLVETNGQCVHEFDIKDLSLRRGLVRRCYGILIIQIGCVIPSVEFLLAFQFPHEKIVEAGTLMFNLAAYTILYIFRDWRRVAPYNYLVLLLTTATSVLFRSVHIVQLSRSRWVYIYPLALILELFVLALYTKQQRLKITNSCGLALISGTFGLLLLGAYVFNMFFELLTGIGCVFEAWYIIHDTHLMLTSHHGYNIQAHEYIFAACNIHADLAKFVWLLFKETILISQDTSIQCDLLSDGQRPYLPGFDITNASTRRKLVRRCYALLIVSNLIFNE</sequence>
<keyword evidence="1" id="KW-0472">Membrane</keyword>
<keyword evidence="1" id="KW-1133">Transmembrane helix</keyword>
<feature type="transmembrane region" description="Helical" evidence="1">
    <location>
        <begin position="161"/>
        <end position="184"/>
    </location>
</feature>
<protein>
    <submittedName>
        <fullName evidence="3">Uncharacterized protein LOC115634366</fullName>
    </submittedName>
</protein>
<dbReference type="RefSeq" id="XP_030387888.1">
    <property type="nucleotide sequence ID" value="XM_030532028.1"/>
</dbReference>
<dbReference type="AlphaFoldDB" id="A0A6J2UK78"/>
<reference evidence="3" key="1">
    <citation type="submission" date="2025-08" db="UniProtKB">
        <authorList>
            <consortium name="RefSeq"/>
        </authorList>
    </citation>
    <scope>IDENTIFICATION</scope>
    <source>
        <strain evidence="3">11010-0011.00</strain>
        <tissue evidence="3">Whole body</tissue>
    </source>
</reference>
<proteinExistence type="predicted"/>
<evidence type="ECO:0000313" key="2">
    <source>
        <dbReference type="Proteomes" id="UP000504634"/>
    </source>
</evidence>
<gene>
    <name evidence="3" type="primary">LOC115634366</name>
</gene>
<evidence type="ECO:0000313" key="3">
    <source>
        <dbReference type="RefSeq" id="XP_030387888.1"/>
    </source>
</evidence>